<dbReference type="PANTHER" id="PTHR20884:SF8">
    <property type="entry name" value="GDP-D-GLUCOSE PHOSPHORYLASE 1"/>
    <property type="match status" value="1"/>
</dbReference>
<dbReference type="InParanoid" id="A0A803XK52"/>
<feature type="domain" description="GDPGP1-like N-terminal" evidence="2">
    <location>
        <begin position="42"/>
        <end position="182"/>
    </location>
</feature>
<dbReference type="Ensembl" id="ENSMGAT00000028430.1">
    <property type="protein sequence ID" value="ENSMGAP00000019898.1"/>
    <property type="gene ID" value="ENSMGAG00000020677.1"/>
</dbReference>
<evidence type="ECO:0000313" key="3">
    <source>
        <dbReference type="Ensembl" id="ENSMGAP00000019898.1"/>
    </source>
</evidence>
<dbReference type="Pfam" id="PF26217">
    <property type="entry name" value="GDPGP1_N"/>
    <property type="match status" value="1"/>
</dbReference>
<dbReference type="GeneTree" id="ENSGT00390000016718"/>
<organism evidence="3 4">
    <name type="scientific">Meleagris gallopavo</name>
    <name type="common">Wild turkey</name>
    <dbReference type="NCBI Taxonomy" id="9103"/>
    <lineage>
        <taxon>Eukaryota</taxon>
        <taxon>Metazoa</taxon>
        <taxon>Chordata</taxon>
        <taxon>Craniata</taxon>
        <taxon>Vertebrata</taxon>
        <taxon>Euteleostomi</taxon>
        <taxon>Archelosauria</taxon>
        <taxon>Archosauria</taxon>
        <taxon>Dinosauria</taxon>
        <taxon>Saurischia</taxon>
        <taxon>Theropoda</taxon>
        <taxon>Coelurosauria</taxon>
        <taxon>Aves</taxon>
        <taxon>Neognathae</taxon>
        <taxon>Galloanserae</taxon>
        <taxon>Galliformes</taxon>
        <taxon>Phasianidae</taxon>
        <taxon>Meleagridinae</taxon>
        <taxon>Meleagris</taxon>
    </lineage>
</organism>
<feature type="region of interest" description="Disordered" evidence="1">
    <location>
        <begin position="361"/>
        <end position="380"/>
    </location>
</feature>
<name>A0A803XK52_MELGA</name>
<proteinExistence type="predicted"/>
<feature type="region of interest" description="Disordered" evidence="1">
    <location>
        <begin position="252"/>
        <end position="271"/>
    </location>
</feature>
<protein>
    <recommendedName>
        <fullName evidence="2">GDPGP1-like N-terminal domain-containing protein</fullName>
    </recommendedName>
</protein>
<evidence type="ECO:0000313" key="4">
    <source>
        <dbReference type="Proteomes" id="UP000001645"/>
    </source>
</evidence>
<keyword evidence="4" id="KW-1185">Reference proteome</keyword>
<gene>
    <name evidence="3" type="primary">GDPGP1</name>
</gene>
<reference evidence="3" key="3">
    <citation type="submission" date="2025-09" db="UniProtKB">
        <authorList>
            <consortium name="Ensembl"/>
        </authorList>
    </citation>
    <scope>IDENTIFICATION</scope>
</reference>
<sequence>MAAGAGEHQEQLQDALQPEDFAYHEDEFILEGVAWPGTALSRFDRVLLGAWQERMARGLFRYHLAELPTRVLPGAMRLLVQLNAQRSTERRRPQAVHSLTQPFDSQQFNFTQIRPGEVLLRLHRRPSAESDLAAADHVLVVINVSPLERGHVLLLPEPTLRLPQVLTPELLRVGLEAVSELRTRPACWGRLPWDPHWLTPARTAVPTSCPACSGTSKKPPEASAGAVPADTARGLWQADSIIAVGQRAGRARTAGSKQPGCEKRQQAGTGDPAALGIQQRQAVQPSQHGAARECCGLPEQSCSQMAASQHQTRWMNRHKGPLRGPQQRYCLLALDFPLCLLLESRALCAAPAKRSGNGLWFSQGGRDPAPSLFPSRPAPC</sequence>
<dbReference type="GO" id="GO:0005737">
    <property type="term" value="C:cytoplasm"/>
    <property type="evidence" value="ECO:0007669"/>
    <property type="project" value="UniProtKB-SubCell"/>
</dbReference>
<evidence type="ECO:0000259" key="2">
    <source>
        <dbReference type="Pfam" id="PF26217"/>
    </source>
</evidence>
<dbReference type="GO" id="GO:0080048">
    <property type="term" value="F:GDP-D-glucose phosphorylase activity"/>
    <property type="evidence" value="ECO:0007669"/>
    <property type="project" value="UniProtKB-EC"/>
</dbReference>
<dbReference type="Proteomes" id="UP000001645">
    <property type="component" value="Chromosome 12"/>
</dbReference>
<accession>A0A803XK52</accession>
<dbReference type="AlphaFoldDB" id="A0A803XK52"/>
<dbReference type="PANTHER" id="PTHR20884">
    <property type="entry name" value="GDP-D-GLUCOSE PHOSPHORYLASE 1"/>
    <property type="match status" value="1"/>
</dbReference>
<dbReference type="GO" id="GO:0016787">
    <property type="term" value="F:hydrolase activity"/>
    <property type="evidence" value="ECO:0007669"/>
    <property type="project" value="UniProtKB-KW"/>
</dbReference>
<dbReference type="InterPro" id="IPR026506">
    <property type="entry name" value="GDPGP"/>
</dbReference>
<dbReference type="GO" id="GO:0005085">
    <property type="term" value="F:guanyl-nucleotide exchange factor activity"/>
    <property type="evidence" value="ECO:0007669"/>
    <property type="project" value="UniProtKB-KW"/>
</dbReference>
<reference evidence="3 4" key="1">
    <citation type="journal article" date="2010" name="PLoS Biol.">
        <title>Multi-platform next-generation sequencing of the domestic turkey (Meleagris gallopavo): genome assembly and analysis.</title>
        <authorList>
            <person name="Dalloul R.A."/>
            <person name="Long J.A."/>
            <person name="Zimin A.V."/>
            <person name="Aslam L."/>
            <person name="Beal K."/>
            <person name="Blomberg L.A."/>
            <person name="Bouffard P."/>
            <person name="Burt D.W."/>
            <person name="Crasta O."/>
            <person name="Crooijmans R.P."/>
            <person name="Cooper K."/>
            <person name="Coulombe R.A."/>
            <person name="De S."/>
            <person name="Delany M.E."/>
            <person name="Dodgson J.B."/>
            <person name="Dong J.J."/>
            <person name="Evans C."/>
            <person name="Frederickson K.M."/>
            <person name="Flicek P."/>
            <person name="Florea L."/>
            <person name="Folkerts O."/>
            <person name="Groenen M.A."/>
            <person name="Harkins T.T."/>
            <person name="Herrero J."/>
            <person name="Hoffmann S."/>
            <person name="Megens H.J."/>
            <person name="Jiang A."/>
            <person name="de Jong P."/>
            <person name="Kaiser P."/>
            <person name="Kim H."/>
            <person name="Kim K.W."/>
            <person name="Kim S."/>
            <person name="Langenberger D."/>
            <person name="Lee M.K."/>
            <person name="Lee T."/>
            <person name="Mane S."/>
            <person name="Marcais G."/>
            <person name="Marz M."/>
            <person name="McElroy A.P."/>
            <person name="Modise T."/>
            <person name="Nefedov M."/>
            <person name="Notredame C."/>
            <person name="Paton I.R."/>
            <person name="Payne W.S."/>
            <person name="Pertea G."/>
            <person name="Prickett D."/>
            <person name="Puiu D."/>
            <person name="Qioa D."/>
            <person name="Raineri E."/>
            <person name="Ruffier M."/>
            <person name="Salzberg S.L."/>
            <person name="Schatz M.C."/>
            <person name="Scheuring C."/>
            <person name="Schmidt C.J."/>
            <person name="Schroeder S."/>
            <person name="Searle S.M."/>
            <person name="Smith E.J."/>
            <person name="Smith J."/>
            <person name="Sonstegard T.S."/>
            <person name="Stadler P.F."/>
            <person name="Tafer H."/>
            <person name="Tu Z.J."/>
            <person name="Van Tassell C.P."/>
            <person name="Vilella A.J."/>
            <person name="Williams K.P."/>
            <person name="Yorke J.A."/>
            <person name="Zhang L."/>
            <person name="Zhang H.B."/>
            <person name="Zhang X."/>
            <person name="Zhang Y."/>
            <person name="Reed K.M."/>
        </authorList>
    </citation>
    <scope>NUCLEOTIDE SEQUENCE [LARGE SCALE GENOMIC DNA]</scope>
</reference>
<evidence type="ECO:0000256" key="1">
    <source>
        <dbReference type="SAM" id="MobiDB-lite"/>
    </source>
</evidence>
<dbReference type="GO" id="GO:0006006">
    <property type="term" value="P:glucose metabolic process"/>
    <property type="evidence" value="ECO:0007669"/>
    <property type="project" value="TreeGrafter"/>
</dbReference>
<dbReference type="GO" id="GO:0000166">
    <property type="term" value="F:nucleotide binding"/>
    <property type="evidence" value="ECO:0007669"/>
    <property type="project" value="UniProtKB-KW"/>
</dbReference>
<dbReference type="InterPro" id="IPR058866">
    <property type="entry name" value="GDPGP1_N"/>
</dbReference>
<reference evidence="3" key="2">
    <citation type="submission" date="2025-08" db="UniProtKB">
        <authorList>
            <consortium name="Ensembl"/>
        </authorList>
    </citation>
    <scope>IDENTIFICATION</scope>
</reference>